<evidence type="ECO:0000313" key="2">
    <source>
        <dbReference type="EMBL" id="PMD30795.1"/>
    </source>
</evidence>
<protein>
    <submittedName>
        <fullName evidence="2">Uncharacterized protein</fullName>
    </submittedName>
</protein>
<name>A0A2J6QX11_HYAVF</name>
<keyword evidence="1" id="KW-0472">Membrane</keyword>
<evidence type="ECO:0000256" key="1">
    <source>
        <dbReference type="SAM" id="Phobius"/>
    </source>
</evidence>
<sequence>MDHLEDTQSCVFSLFSLHLLEITTHAGFSISVLLFGAFVTKDMSIKHDQGVSILFSLQAFCCRDHRVSIIILDSVPL</sequence>
<keyword evidence="3" id="KW-1185">Reference proteome</keyword>
<proteinExistence type="predicted"/>
<dbReference type="AlphaFoldDB" id="A0A2J6QX11"/>
<dbReference type="OrthoDB" id="10480283at2759"/>
<gene>
    <name evidence="2" type="ORF">L207DRAFT_200625</name>
</gene>
<dbReference type="Proteomes" id="UP000235786">
    <property type="component" value="Unassembled WGS sequence"/>
</dbReference>
<dbReference type="EMBL" id="KZ613965">
    <property type="protein sequence ID" value="PMD30795.1"/>
    <property type="molecule type" value="Genomic_DNA"/>
</dbReference>
<keyword evidence="1" id="KW-0812">Transmembrane</keyword>
<evidence type="ECO:0000313" key="3">
    <source>
        <dbReference type="Proteomes" id="UP000235786"/>
    </source>
</evidence>
<feature type="transmembrane region" description="Helical" evidence="1">
    <location>
        <begin position="22"/>
        <end position="40"/>
    </location>
</feature>
<accession>A0A2J6QX11</accession>
<reference evidence="2 3" key="1">
    <citation type="submission" date="2016-04" db="EMBL/GenBank/DDBJ databases">
        <title>A degradative enzymes factory behind the ericoid mycorrhizal symbiosis.</title>
        <authorList>
            <consortium name="DOE Joint Genome Institute"/>
            <person name="Martino E."/>
            <person name="Morin E."/>
            <person name="Grelet G."/>
            <person name="Kuo A."/>
            <person name="Kohler A."/>
            <person name="Daghino S."/>
            <person name="Barry K."/>
            <person name="Choi C."/>
            <person name="Cichocki N."/>
            <person name="Clum A."/>
            <person name="Copeland A."/>
            <person name="Hainaut M."/>
            <person name="Haridas S."/>
            <person name="Labutti K."/>
            <person name="Lindquist E."/>
            <person name="Lipzen A."/>
            <person name="Khouja H.-R."/>
            <person name="Murat C."/>
            <person name="Ohm R."/>
            <person name="Olson A."/>
            <person name="Spatafora J."/>
            <person name="Veneault-Fourrey C."/>
            <person name="Henrissat B."/>
            <person name="Grigoriev I."/>
            <person name="Martin F."/>
            <person name="Perotto S."/>
        </authorList>
    </citation>
    <scope>NUCLEOTIDE SEQUENCE [LARGE SCALE GENOMIC DNA]</scope>
    <source>
        <strain evidence="2 3">F</strain>
    </source>
</reference>
<keyword evidence="1" id="KW-1133">Transmembrane helix</keyword>
<organism evidence="2 3">
    <name type="scientific">Hyaloscypha variabilis (strain UAMH 11265 / GT02V1 / F)</name>
    <name type="common">Meliniomyces variabilis</name>
    <dbReference type="NCBI Taxonomy" id="1149755"/>
    <lineage>
        <taxon>Eukaryota</taxon>
        <taxon>Fungi</taxon>
        <taxon>Dikarya</taxon>
        <taxon>Ascomycota</taxon>
        <taxon>Pezizomycotina</taxon>
        <taxon>Leotiomycetes</taxon>
        <taxon>Helotiales</taxon>
        <taxon>Hyaloscyphaceae</taxon>
        <taxon>Hyaloscypha</taxon>
        <taxon>Hyaloscypha variabilis</taxon>
    </lineage>
</organism>